<organism evidence="9 10">
    <name type="scientific">Actinomycetospora cinnamomea</name>
    <dbReference type="NCBI Taxonomy" id="663609"/>
    <lineage>
        <taxon>Bacteria</taxon>
        <taxon>Bacillati</taxon>
        <taxon>Actinomycetota</taxon>
        <taxon>Actinomycetes</taxon>
        <taxon>Pseudonocardiales</taxon>
        <taxon>Pseudonocardiaceae</taxon>
        <taxon>Actinomycetospora</taxon>
    </lineage>
</organism>
<dbReference type="PANTHER" id="PTHR43811">
    <property type="entry name" value="FKBP-TYPE PEPTIDYL-PROLYL CIS-TRANS ISOMERASE FKPA"/>
    <property type="match status" value="1"/>
</dbReference>
<accession>A0A2U1FPT2</accession>
<evidence type="ECO:0000256" key="2">
    <source>
        <dbReference type="ARBA" id="ARBA00006577"/>
    </source>
</evidence>
<dbReference type="InterPro" id="IPR001179">
    <property type="entry name" value="PPIase_FKBP_dom"/>
</dbReference>
<comment type="similarity">
    <text evidence="2 6">Belongs to the FKBP-type PPIase family.</text>
</comment>
<evidence type="ECO:0000256" key="1">
    <source>
        <dbReference type="ARBA" id="ARBA00000971"/>
    </source>
</evidence>
<name>A0A2U1FPT2_9PSEU</name>
<feature type="region of interest" description="Disordered" evidence="7">
    <location>
        <begin position="1"/>
        <end position="28"/>
    </location>
</feature>
<keyword evidence="3 5" id="KW-0697">Rotamase</keyword>
<gene>
    <name evidence="9" type="ORF">C8D89_10133</name>
</gene>
<keyword evidence="10" id="KW-1185">Reference proteome</keyword>
<sequence>MAVTVENTDDLTRAPGASVTPDTLPNDLDVTDLVVGGGNEAGPRDTVQVQYQGIRVSDGGEFDSSWTRGGQPVEFPLSGVIDGFKLGISGMREGGRRVLVVPPHQGYGARGVPPVIPANAHLVFVVDLVKVN</sequence>
<evidence type="ECO:0000313" key="10">
    <source>
        <dbReference type="Proteomes" id="UP000245639"/>
    </source>
</evidence>
<dbReference type="RefSeq" id="WP_116706083.1">
    <property type="nucleotide sequence ID" value="NZ_QEKW01000001.1"/>
</dbReference>
<dbReference type="EMBL" id="QEKW01000001">
    <property type="protein sequence ID" value="PVZ14169.1"/>
    <property type="molecule type" value="Genomic_DNA"/>
</dbReference>
<dbReference type="GO" id="GO:0003755">
    <property type="term" value="F:peptidyl-prolyl cis-trans isomerase activity"/>
    <property type="evidence" value="ECO:0007669"/>
    <property type="project" value="UniProtKB-UniRule"/>
</dbReference>
<dbReference type="PROSITE" id="PS50059">
    <property type="entry name" value="FKBP_PPIASE"/>
    <property type="match status" value="1"/>
</dbReference>
<dbReference type="InterPro" id="IPR046357">
    <property type="entry name" value="PPIase_dom_sf"/>
</dbReference>
<dbReference type="OrthoDB" id="25996at2"/>
<proteinExistence type="inferred from homology"/>
<protein>
    <recommendedName>
        <fullName evidence="6">Peptidyl-prolyl cis-trans isomerase</fullName>
        <ecNumber evidence="6">5.2.1.8</ecNumber>
    </recommendedName>
</protein>
<dbReference type="Proteomes" id="UP000245639">
    <property type="component" value="Unassembled WGS sequence"/>
</dbReference>
<comment type="caution">
    <text evidence="9">The sequence shown here is derived from an EMBL/GenBank/DDBJ whole genome shotgun (WGS) entry which is preliminary data.</text>
</comment>
<keyword evidence="4 5" id="KW-0413">Isomerase</keyword>
<comment type="catalytic activity">
    <reaction evidence="1 5 6">
        <text>[protein]-peptidylproline (omega=180) = [protein]-peptidylproline (omega=0)</text>
        <dbReference type="Rhea" id="RHEA:16237"/>
        <dbReference type="Rhea" id="RHEA-COMP:10747"/>
        <dbReference type="Rhea" id="RHEA-COMP:10748"/>
        <dbReference type="ChEBI" id="CHEBI:83833"/>
        <dbReference type="ChEBI" id="CHEBI:83834"/>
        <dbReference type="EC" id="5.2.1.8"/>
    </reaction>
</comment>
<evidence type="ECO:0000256" key="6">
    <source>
        <dbReference type="RuleBase" id="RU003915"/>
    </source>
</evidence>
<dbReference type="Pfam" id="PF00254">
    <property type="entry name" value="FKBP_C"/>
    <property type="match status" value="1"/>
</dbReference>
<feature type="domain" description="PPIase FKBP-type" evidence="8">
    <location>
        <begin position="44"/>
        <end position="132"/>
    </location>
</feature>
<evidence type="ECO:0000256" key="3">
    <source>
        <dbReference type="ARBA" id="ARBA00023110"/>
    </source>
</evidence>
<dbReference type="PANTHER" id="PTHR43811:SF19">
    <property type="entry name" value="39 KDA FK506-BINDING NUCLEAR PROTEIN"/>
    <property type="match status" value="1"/>
</dbReference>
<evidence type="ECO:0000256" key="5">
    <source>
        <dbReference type="PROSITE-ProRule" id="PRU00277"/>
    </source>
</evidence>
<evidence type="ECO:0000256" key="7">
    <source>
        <dbReference type="SAM" id="MobiDB-lite"/>
    </source>
</evidence>
<dbReference type="SUPFAM" id="SSF54534">
    <property type="entry name" value="FKBP-like"/>
    <property type="match status" value="1"/>
</dbReference>
<dbReference type="EC" id="5.2.1.8" evidence="6"/>
<dbReference type="Gene3D" id="3.10.50.40">
    <property type="match status" value="1"/>
</dbReference>
<evidence type="ECO:0000259" key="8">
    <source>
        <dbReference type="PROSITE" id="PS50059"/>
    </source>
</evidence>
<evidence type="ECO:0000256" key="4">
    <source>
        <dbReference type="ARBA" id="ARBA00023235"/>
    </source>
</evidence>
<evidence type="ECO:0000313" key="9">
    <source>
        <dbReference type="EMBL" id="PVZ14169.1"/>
    </source>
</evidence>
<reference evidence="9 10" key="1">
    <citation type="submission" date="2018-04" db="EMBL/GenBank/DDBJ databases">
        <title>Genomic Encyclopedia of Type Strains, Phase IV (KMG-IV): sequencing the most valuable type-strain genomes for metagenomic binning, comparative biology and taxonomic classification.</title>
        <authorList>
            <person name="Goeker M."/>
        </authorList>
    </citation>
    <scope>NUCLEOTIDE SEQUENCE [LARGE SCALE GENOMIC DNA]</scope>
    <source>
        <strain evidence="9 10">DSM 45771</strain>
    </source>
</reference>
<dbReference type="AlphaFoldDB" id="A0A2U1FPT2"/>